<reference evidence="3" key="1">
    <citation type="submission" date="2015-02" db="EMBL/GenBank/DDBJ databases">
        <title>Characterization of two novel Thaumarchaeota isolated from the Northern Adriatic Sea.</title>
        <authorList>
            <person name="Bayer B."/>
            <person name="Vojvoda J."/>
            <person name="Offre P."/>
            <person name="Srivastava A."/>
            <person name="Elisabeth N."/>
            <person name="Garcia J.A.L."/>
            <person name="Schleper C."/>
            <person name="Herndl G.J."/>
        </authorList>
    </citation>
    <scope>NUCLEOTIDE SEQUENCE [LARGE SCALE GENOMIC DNA]</scope>
    <source>
        <strain evidence="3">D3C</strain>
    </source>
</reference>
<dbReference type="Gene3D" id="3.40.50.1110">
    <property type="entry name" value="SGNH hydrolase"/>
    <property type="match status" value="1"/>
</dbReference>
<dbReference type="InterPro" id="IPR010037">
    <property type="entry name" value="FkbH_domain"/>
</dbReference>
<dbReference type="GeneID" id="41599246"/>
<dbReference type="InterPro" id="IPR036514">
    <property type="entry name" value="SGNH_hydro_sf"/>
</dbReference>
<dbReference type="InterPro" id="IPR010033">
    <property type="entry name" value="HAD_SF_ppase_IIIC"/>
</dbReference>
<dbReference type="InterPro" id="IPR023214">
    <property type="entry name" value="HAD_sf"/>
</dbReference>
<dbReference type="KEGG" id="nid:NPIRD3C_0073"/>
<dbReference type="Gene3D" id="3.40.50.1000">
    <property type="entry name" value="HAD superfamily/HAD-like"/>
    <property type="match status" value="1"/>
</dbReference>
<keyword evidence="3" id="KW-1185">Reference proteome</keyword>
<dbReference type="HOGENOM" id="CLU_018095_1_1_2"/>
<dbReference type="Pfam" id="PF21211">
    <property type="entry name" value="FkbH_N"/>
    <property type="match status" value="1"/>
</dbReference>
<accession>A0A0C5C7S4</accession>
<dbReference type="EMBL" id="CP010868">
    <property type="protein sequence ID" value="AJM91297.1"/>
    <property type="molecule type" value="Genomic_DNA"/>
</dbReference>
<reference evidence="2 3" key="2">
    <citation type="journal article" date="2016" name="ISME J.">
        <title>Physiological and genomic characterization of two novel marine thaumarchaeal strains indicates niche differentiation.</title>
        <authorList>
            <person name="Bayer B."/>
            <person name="Vojvoda J."/>
            <person name="Offre P."/>
            <person name="Alves R.J."/>
            <person name="Elisabeth N.H."/>
            <person name="Garcia J.A."/>
            <person name="Volland J.M."/>
            <person name="Srivastava A."/>
            <person name="Schleper C."/>
            <person name="Herndl G.J."/>
        </authorList>
    </citation>
    <scope>NUCLEOTIDE SEQUENCE [LARGE SCALE GENOMIC DNA]</scope>
    <source>
        <strain evidence="2 3">D3C</strain>
    </source>
</reference>
<dbReference type="STRING" id="1582439.NPIRD3C_0073"/>
<dbReference type="Proteomes" id="UP000032027">
    <property type="component" value="Chromosome"/>
</dbReference>
<proteinExistence type="predicted"/>
<dbReference type="Gene3D" id="3.40.630.30">
    <property type="match status" value="1"/>
</dbReference>
<feature type="domain" description="BF1531-like N-terminal" evidence="1">
    <location>
        <begin position="26"/>
        <end position="224"/>
    </location>
</feature>
<evidence type="ECO:0000259" key="1">
    <source>
        <dbReference type="Pfam" id="PF21211"/>
    </source>
</evidence>
<gene>
    <name evidence="2" type="ORF">NPIRD3C_0073</name>
</gene>
<dbReference type="PATRIC" id="fig|1582439.9.peg.73"/>
<dbReference type="NCBIfam" id="TIGR01681">
    <property type="entry name" value="HAD-SF-IIIC"/>
    <property type="match status" value="1"/>
</dbReference>
<dbReference type="NCBIfam" id="TIGR01686">
    <property type="entry name" value="FkbH"/>
    <property type="match status" value="1"/>
</dbReference>
<dbReference type="RefSeq" id="WP_148702325.1">
    <property type="nucleotide sequence ID" value="NZ_CP010868.1"/>
</dbReference>
<evidence type="ECO:0000313" key="3">
    <source>
        <dbReference type="Proteomes" id="UP000032027"/>
    </source>
</evidence>
<dbReference type="OrthoDB" id="10463at2157"/>
<dbReference type="InterPro" id="IPR036412">
    <property type="entry name" value="HAD-like_sf"/>
</dbReference>
<dbReference type="SUPFAM" id="SSF56784">
    <property type="entry name" value="HAD-like"/>
    <property type="match status" value="1"/>
</dbReference>
<sequence length="585" mass="68361">MNEDNLSYYIKKSKQIQRIHSEQSKKIALLGNFTLNGLKEVLDVLSYEKKLDLKIYDSPYAQFKQEIVNQDSKWHSFRPDLTFLILDFDALVGDTRFEYYSWNEEKRKQLINKTCDEFENFLVNALNSQNGKIIVSNFIVPDFSPFGIYDCKVKYSLRDFVNALNQTIKKNVENYPSLYSMEFDLFFLKFGEKNLKDQKLRFLADIIISPSHIPDLAKKIMGYIKPLFGLTKKCLVLDLDNTLWGGILGEDGLNNILLDEKAPGNAFLEFQKVILQLYNRGIILAINSKNNYLDVKEVFKKHPKMLLKEKNFADIQINWNDKASNMIEISKNLNIGTDSFVFWDDDPVNRELIRSQCPEITVIDVPKDPAQFANTLRETDEFNSYNITLEDSQKGKMYAEQNLRKKDQKKFSNLDEFLTSLQMKIKIKKADKFTIPRISQLIMKTNQFNLTTKRYFPEEVEKMVNSKNYLVKTFSVQDKFGDNGLTGLYIVNKEEPKKWKIDTFLMSCRIMGRNIERVMMSDLINEAIKERVENISGEYISTKKNEVTRDLYDKLGFSKLNENTYELKNLKKNIIDVDNIEISKN</sequence>
<dbReference type="AlphaFoldDB" id="A0A0C5C7S4"/>
<name>A0A0C5C7S4_9ARCH</name>
<dbReference type="InterPro" id="IPR049369">
    <property type="entry name" value="BF1531-like_N"/>
</dbReference>
<evidence type="ECO:0000313" key="2">
    <source>
        <dbReference type="EMBL" id="AJM91297.1"/>
    </source>
</evidence>
<organism evidence="2 3">
    <name type="scientific">Nitrosopumilus piranensis</name>
    <dbReference type="NCBI Taxonomy" id="1582439"/>
    <lineage>
        <taxon>Archaea</taxon>
        <taxon>Nitrososphaerota</taxon>
        <taxon>Nitrososphaeria</taxon>
        <taxon>Nitrosopumilales</taxon>
        <taxon>Nitrosopumilaceae</taxon>
        <taxon>Nitrosopumilus</taxon>
    </lineage>
</organism>
<reference evidence="2 3" key="3">
    <citation type="journal article" date="2019" name="Int. J. Syst. Evol. Microbiol.">
        <title>Nitrosopumilus adriaticus sp. nov. and Nitrosopumilus piranensis sp. nov., two ammonia-oxidizing archaea from the Adriatic Sea and members of the class Nitrososphaeria.</title>
        <authorList>
            <person name="Bayer B."/>
            <person name="Vojvoda J."/>
            <person name="Reinthaler T."/>
            <person name="Reyes C."/>
            <person name="Pinto M."/>
            <person name="Herndl G.J."/>
        </authorList>
    </citation>
    <scope>NUCLEOTIDE SEQUENCE [LARGE SCALE GENOMIC DNA]</scope>
    <source>
        <strain evidence="2 3">D3C</strain>
    </source>
</reference>
<protein>
    <submittedName>
        <fullName evidence="2">FkbH domain-containing protein</fullName>
    </submittedName>
</protein>